<accession>A0AAU8NEA9</accession>
<feature type="transmembrane region" description="Helical" evidence="1">
    <location>
        <begin position="48"/>
        <end position="72"/>
    </location>
</feature>
<proteinExistence type="predicted"/>
<dbReference type="AlphaFoldDB" id="A0AAU8NEA9"/>
<gene>
    <name evidence="2" type="ORF">ABXS70_02920</name>
</gene>
<organism evidence="2">
    <name type="scientific">Paenibacillus sp. AN1007</name>
    <dbReference type="NCBI Taxonomy" id="3151385"/>
    <lineage>
        <taxon>Bacteria</taxon>
        <taxon>Bacillati</taxon>
        <taxon>Bacillota</taxon>
        <taxon>Bacilli</taxon>
        <taxon>Bacillales</taxon>
        <taxon>Paenibacillaceae</taxon>
        <taxon>Paenibacillus</taxon>
    </lineage>
</organism>
<dbReference type="EMBL" id="CP159992">
    <property type="protein sequence ID" value="XCP95704.1"/>
    <property type="molecule type" value="Genomic_DNA"/>
</dbReference>
<evidence type="ECO:0000256" key="1">
    <source>
        <dbReference type="SAM" id="Phobius"/>
    </source>
</evidence>
<dbReference type="RefSeq" id="WP_342552542.1">
    <property type="nucleotide sequence ID" value="NZ_CP159992.1"/>
</dbReference>
<keyword evidence="1" id="KW-1133">Transmembrane helix</keyword>
<protein>
    <recommendedName>
        <fullName evidence="3">DUF4367 domain-containing protein</fullName>
    </recommendedName>
</protein>
<reference evidence="2" key="1">
    <citation type="submission" date="2024-05" db="EMBL/GenBank/DDBJ databases">
        <title>Draft genome assemblies of 36 bacteria isolated from hibernating arctic ground squirrels.</title>
        <authorList>
            <person name="McKee H."/>
            <person name="Mullen L."/>
            <person name="Drown D.M."/>
            <person name="Duddleston K.N."/>
        </authorList>
    </citation>
    <scope>NUCLEOTIDE SEQUENCE</scope>
    <source>
        <strain evidence="2">AN1007</strain>
    </source>
</reference>
<name>A0AAU8NEA9_9BACL</name>
<keyword evidence="1" id="KW-0812">Transmembrane</keyword>
<sequence length="319" mass="36193">MKPNSNQDLRELFHKAEPPHADLSGPVMKQLQGELPKRQGLDRPYLKYRVSVIIAACMLLSISTGFAAVHLYSLTNSKGGTVYEEKIFEPSILEKKNPQEELRNREAAKLSYKLLKPGESAALYIAANNPHQTLNLVTGPGLGFKDARALTEELKNQEIKLTNSIRTSRQVYSFDRASLSYHTPKPLTAEAETSLTEELKRQALESDVGYAMALLETVKDNWNMYISYKSADGQIVIQPRKSKEKLTIYFNENHVDPKEEMKISGVDALYKEANNRSSNRSIQFIYDIPNSEYHINYYIEATKKITKAELIEIAKSFLE</sequence>
<evidence type="ECO:0008006" key="3">
    <source>
        <dbReference type="Google" id="ProtNLM"/>
    </source>
</evidence>
<keyword evidence="1" id="KW-0472">Membrane</keyword>
<evidence type="ECO:0000313" key="2">
    <source>
        <dbReference type="EMBL" id="XCP95704.1"/>
    </source>
</evidence>